<comment type="caution">
    <text evidence="21">The sequence shown here is derived from an EMBL/GenBank/DDBJ whole genome shotgun (WGS) entry which is preliminary data.</text>
</comment>
<dbReference type="InterPro" id="IPR036236">
    <property type="entry name" value="Znf_C2H2_sf"/>
</dbReference>
<evidence type="ECO:0000256" key="16">
    <source>
        <dbReference type="PROSITE-ProRule" id="PRU00042"/>
    </source>
</evidence>
<feature type="domain" description="C2H2-type" evidence="19">
    <location>
        <begin position="157"/>
        <end position="184"/>
    </location>
</feature>
<dbReference type="Pfam" id="PF07776">
    <property type="entry name" value="zf-AD"/>
    <property type="match status" value="1"/>
</dbReference>
<name>A0AAN7PL48_9COLE</name>
<feature type="binding site" evidence="17">
    <location>
        <position position="52"/>
    </location>
    <ligand>
        <name>Zn(2+)</name>
        <dbReference type="ChEBI" id="CHEBI:29105"/>
    </ligand>
</feature>
<evidence type="ECO:0000256" key="2">
    <source>
        <dbReference type="ARBA" id="ARBA00010872"/>
    </source>
</evidence>
<evidence type="ECO:0000256" key="17">
    <source>
        <dbReference type="PROSITE-ProRule" id="PRU01263"/>
    </source>
</evidence>
<evidence type="ECO:0000256" key="6">
    <source>
        <dbReference type="ARBA" id="ARBA00022771"/>
    </source>
</evidence>
<dbReference type="GO" id="GO:0033345">
    <property type="term" value="P:L-asparagine catabolic process via L-aspartate"/>
    <property type="evidence" value="ECO:0007669"/>
    <property type="project" value="TreeGrafter"/>
</dbReference>
<feature type="region of interest" description="Disordered" evidence="18">
    <location>
        <begin position="568"/>
        <end position="587"/>
    </location>
</feature>
<accession>A0AAN7PL48</accession>
<evidence type="ECO:0000256" key="14">
    <source>
        <dbReference type="PIRSR" id="PIRSR600246-2"/>
    </source>
</evidence>
<dbReference type="GO" id="GO:0008798">
    <property type="term" value="F:beta-aspartyl-peptidase activity"/>
    <property type="evidence" value="ECO:0007669"/>
    <property type="project" value="UniProtKB-EC"/>
</dbReference>
<dbReference type="FunFam" id="3.60.20.30:FF:000001">
    <property type="entry name" value="Isoaspartyl peptidase/L-asparaginase"/>
    <property type="match status" value="1"/>
</dbReference>
<comment type="subunit">
    <text evidence="12">Heterodimer of an alpha and beta chain produced by autocleavage.</text>
</comment>
<feature type="domain" description="C2H2-type" evidence="19">
    <location>
        <begin position="185"/>
        <end position="212"/>
    </location>
</feature>
<protein>
    <submittedName>
        <fullName evidence="21">Uncharacterized protein</fullName>
    </submittedName>
</protein>
<keyword evidence="6 16" id="KW-0863">Zinc-finger</keyword>
<keyword evidence="3" id="KW-0645">Protease</keyword>
<feature type="binding site" evidence="17">
    <location>
        <position position="4"/>
    </location>
    <ligand>
        <name>Zn(2+)</name>
        <dbReference type="ChEBI" id="CHEBI:29105"/>
    </ligand>
</feature>
<feature type="domain" description="C2H2-type" evidence="19">
    <location>
        <begin position="263"/>
        <end position="290"/>
    </location>
</feature>
<dbReference type="CDD" id="cd04702">
    <property type="entry name" value="ASRGL1_like"/>
    <property type="match status" value="1"/>
</dbReference>
<keyword evidence="22" id="KW-1185">Reference proteome</keyword>
<dbReference type="GO" id="GO:0005737">
    <property type="term" value="C:cytoplasm"/>
    <property type="evidence" value="ECO:0007669"/>
    <property type="project" value="TreeGrafter"/>
</dbReference>
<keyword evidence="9 17" id="KW-0862">Zinc</keyword>
<feature type="active site" description="Nucleophile" evidence="13">
    <location>
        <position position="590"/>
    </location>
</feature>
<feature type="domain" description="C2H2-type" evidence="19">
    <location>
        <begin position="347"/>
        <end position="374"/>
    </location>
</feature>
<evidence type="ECO:0000259" key="20">
    <source>
        <dbReference type="PROSITE" id="PS51915"/>
    </source>
</evidence>
<keyword evidence="5" id="KW-0677">Repeat</keyword>
<dbReference type="SMART" id="SM00355">
    <property type="entry name" value="ZnF_C2H2"/>
    <property type="match status" value="9"/>
</dbReference>
<dbReference type="Gene3D" id="3.30.160.60">
    <property type="entry name" value="Classic Zinc Finger"/>
    <property type="match status" value="6"/>
</dbReference>
<evidence type="ECO:0000256" key="8">
    <source>
        <dbReference type="ARBA" id="ARBA00022813"/>
    </source>
</evidence>
<evidence type="ECO:0000259" key="19">
    <source>
        <dbReference type="PROSITE" id="PS50157"/>
    </source>
</evidence>
<evidence type="ECO:0000256" key="10">
    <source>
        <dbReference type="ARBA" id="ARBA00049366"/>
    </source>
</evidence>
<comment type="catalytic activity">
    <reaction evidence="1">
        <text>Cleavage of a beta-linked Asp residue from the N-terminus of a polypeptide.</text>
        <dbReference type="EC" id="3.4.19.5"/>
    </reaction>
</comment>
<evidence type="ECO:0000313" key="21">
    <source>
        <dbReference type="EMBL" id="KAK4883131.1"/>
    </source>
</evidence>
<evidence type="ECO:0000256" key="3">
    <source>
        <dbReference type="ARBA" id="ARBA00022670"/>
    </source>
</evidence>
<dbReference type="Proteomes" id="UP001353858">
    <property type="component" value="Unassembled WGS sequence"/>
</dbReference>
<feature type="binding site" evidence="14">
    <location>
        <begin position="618"/>
        <end position="621"/>
    </location>
    <ligand>
        <name>substrate</name>
    </ligand>
</feature>
<evidence type="ECO:0000313" key="22">
    <source>
        <dbReference type="Proteomes" id="UP001353858"/>
    </source>
</evidence>
<keyword evidence="4 17" id="KW-0479">Metal-binding</keyword>
<proteinExistence type="inferred from homology"/>
<evidence type="ECO:0000256" key="5">
    <source>
        <dbReference type="ARBA" id="ARBA00022737"/>
    </source>
</evidence>
<comment type="similarity">
    <text evidence="2">Belongs to the Ntn-hydrolase family.</text>
</comment>
<keyword evidence="7" id="KW-0378">Hydrolase</keyword>
<dbReference type="SUPFAM" id="SSF56235">
    <property type="entry name" value="N-terminal nucleophile aminohydrolases (Ntn hydrolases)"/>
    <property type="match status" value="1"/>
</dbReference>
<feature type="site" description="Cleavage; by autolysis" evidence="15">
    <location>
        <begin position="589"/>
        <end position="590"/>
    </location>
</feature>
<dbReference type="EMBL" id="JARPUR010000002">
    <property type="protein sequence ID" value="KAK4883131.1"/>
    <property type="molecule type" value="Genomic_DNA"/>
</dbReference>
<dbReference type="InterPro" id="IPR033844">
    <property type="entry name" value="ASRGL1_meta"/>
</dbReference>
<dbReference type="SUPFAM" id="SSF57716">
    <property type="entry name" value="Glucocorticoid receptor-like (DNA-binding domain)"/>
    <property type="match status" value="1"/>
</dbReference>
<dbReference type="GO" id="GO:0006508">
    <property type="term" value="P:proteolysis"/>
    <property type="evidence" value="ECO:0007669"/>
    <property type="project" value="UniProtKB-KW"/>
</dbReference>
<organism evidence="21 22">
    <name type="scientific">Aquatica leii</name>
    <dbReference type="NCBI Taxonomy" id="1421715"/>
    <lineage>
        <taxon>Eukaryota</taxon>
        <taxon>Metazoa</taxon>
        <taxon>Ecdysozoa</taxon>
        <taxon>Arthropoda</taxon>
        <taxon>Hexapoda</taxon>
        <taxon>Insecta</taxon>
        <taxon>Pterygota</taxon>
        <taxon>Neoptera</taxon>
        <taxon>Endopterygota</taxon>
        <taxon>Coleoptera</taxon>
        <taxon>Polyphaga</taxon>
        <taxon>Elateriformia</taxon>
        <taxon>Elateroidea</taxon>
        <taxon>Lampyridae</taxon>
        <taxon>Luciolinae</taxon>
        <taxon>Aquatica</taxon>
    </lineage>
</organism>
<dbReference type="PROSITE" id="PS51915">
    <property type="entry name" value="ZAD"/>
    <property type="match status" value="1"/>
</dbReference>
<evidence type="ECO:0000256" key="12">
    <source>
        <dbReference type="ARBA" id="ARBA00061780"/>
    </source>
</evidence>
<dbReference type="Pfam" id="PF01112">
    <property type="entry name" value="Asparaginase_2"/>
    <property type="match status" value="1"/>
</dbReference>
<dbReference type="PANTHER" id="PTHR10188:SF41">
    <property type="entry name" value="ISOASPARTYL PEPTIDASE_L-ASPARAGINASE"/>
    <property type="match status" value="1"/>
</dbReference>
<dbReference type="GO" id="GO:0008270">
    <property type="term" value="F:zinc ion binding"/>
    <property type="evidence" value="ECO:0007669"/>
    <property type="project" value="UniProtKB-UniRule"/>
</dbReference>
<feature type="domain" description="C2H2-type" evidence="19">
    <location>
        <begin position="375"/>
        <end position="397"/>
    </location>
</feature>
<sequence>MNVCRLCLYKTHEESFLSIWDSDEDLPAKILNCVSIEVTKDDNLPTTVCVSCVQQITNWEKFRNECHKSNELLLKASVEELQEDKVTIYILNEGLVSIEEKSTKKLKRCKLKLREEQTEIYLRSVPDKSDDYKDDIDYLESGFLDYTFKNSFVENSYQCTICSEEFNDCFEYLDHQDTHDGQPVFQCDKCSDVFSSRKELVEHDRNHRTSCPHCGKLILKTSMNLHLIKHTDKFKCDQCDGRFNSNASLSQHTITVHTDIKDHICETCGKRFSSQTAMRVHIKSHSDKRLYPCKLCNYAGRTASAIYVHMSTHANDLCVCEICSKTFKSTRNLNDHLRRSHTKEKKHQCTYCDKKFVDKYMLSVHIRCHTGVRPYRCTYCQKSFIRSDGLKEHMATHGQRVLHECKSCGYLLDFKLYSTMQPIILVHGGAGQINNNANVPKILQGVKEAVKEGHRILTSSNGNVVDAVEAAVRIMESNEVFNAGFGSVLNLEGEVEMDASIMVGSDLSAGAVTVVKNIEYPISLARLVMEKTTHVLLAAEGAVKFAKSQGVPILPDGSMVSENRLKEWEEENKKQTTPVKCPEENKSGGTVGAVAVDANGHVATATSTGGRDNKLAGRSSDTCMIGSGTYADDNIGAVSTTGHGETIAKFCLAHAILKEMETGKDAQEATSYCIKKMTERLKNTAGAITISNKGDVGVSFSTNRMSWAYIKNNELHYGIDHNQDDVDPL</sequence>
<dbReference type="SMART" id="SM00868">
    <property type="entry name" value="zf-AD"/>
    <property type="match status" value="1"/>
</dbReference>
<dbReference type="GO" id="GO:0004067">
    <property type="term" value="F:asparaginase activity"/>
    <property type="evidence" value="ECO:0007669"/>
    <property type="project" value="UniProtKB-EC"/>
</dbReference>
<dbReference type="AlphaFoldDB" id="A0AAN7PL48"/>
<dbReference type="Gene3D" id="3.60.20.30">
    <property type="entry name" value="(Glycosyl)asparaginase"/>
    <property type="match status" value="1"/>
</dbReference>
<dbReference type="SUPFAM" id="SSF57667">
    <property type="entry name" value="beta-beta-alpha zinc fingers"/>
    <property type="match status" value="5"/>
</dbReference>
<keyword evidence="8" id="KW-0068">Autocatalytic cleavage</keyword>
<feature type="binding site" evidence="17">
    <location>
        <position position="49"/>
    </location>
    <ligand>
        <name>Zn(2+)</name>
        <dbReference type="ChEBI" id="CHEBI:29105"/>
    </ligand>
</feature>
<dbReference type="PANTHER" id="PTHR10188">
    <property type="entry name" value="L-ASPARAGINASE"/>
    <property type="match status" value="1"/>
</dbReference>
<gene>
    <name evidence="21" type="ORF">RN001_006450</name>
</gene>
<dbReference type="Gene3D" id="3.40.1800.20">
    <property type="match status" value="1"/>
</dbReference>
<feature type="domain" description="ZAD" evidence="20">
    <location>
        <begin position="2"/>
        <end position="76"/>
    </location>
</feature>
<dbReference type="PROSITE" id="PS00028">
    <property type="entry name" value="ZINC_FINGER_C2H2_1"/>
    <property type="match status" value="7"/>
</dbReference>
<comment type="catalytic activity">
    <reaction evidence="10">
        <text>L-asparagine + H2O = L-aspartate + NH4(+)</text>
        <dbReference type="Rhea" id="RHEA:21016"/>
        <dbReference type="ChEBI" id="CHEBI:15377"/>
        <dbReference type="ChEBI" id="CHEBI:28938"/>
        <dbReference type="ChEBI" id="CHEBI:29991"/>
        <dbReference type="ChEBI" id="CHEBI:58048"/>
        <dbReference type="EC" id="3.5.1.1"/>
    </reaction>
</comment>
<dbReference type="FunFam" id="3.30.160.60:FF:000702">
    <property type="entry name" value="Transcription factor E4F1 isoform 1"/>
    <property type="match status" value="1"/>
</dbReference>
<dbReference type="GO" id="GO:0005634">
    <property type="term" value="C:nucleus"/>
    <property type="evidence" value="ECO:0007669"/>
    <property type="project" value="InterPro"/>
</dbReference>
<evidence type="ECO:0000256" key="9">
    <source>
        <dbReference type="ARBA" id="ARBA00022833"/>
    </source>
</evidence>
<reference evidence="22" key="1">
    <citation type="submission" date="2023-01" db="EMBL/GenBank/DDBJ databases">
        <title>Key to firefly adult light organ development and bioluminescence: homeobox transcription factors regulate luciferase expression and transportation to peroxisome.</title>
        <authorList>
            <person name="Fu X."/>
        </authorList>
    </citation>
    <scope>NUCLEOTIDE SEQUENCE [LARGE SCALE GENOMIC DNA]</scope>
</reference>
<feature type="domain" description="C2H2-type" evidence="19">
    <location>
        <begin position="318"/>
        <end position="346"/>
    </location>
</feature>
<evidence type="ECO:0000256" key="7">
    <source>
        <dbReference type="ARBA" id="ARBA00022801"/>
    </source>
</evidence>
<evidence type="ECO:0000256" key="1">
    <source>
        <dbReference type="ARBA" id="ARBA00000306"/>
    </source>
</evidence>
<evidence type="ECO:0000256" key="4">
    <source>
        <dbReference type="ARBA" id="ARBA00022723"/>
    </source>
</evidence>
<feature type="binding site" evidence="14">
    <location>
        <begin position="641"/>
        <end position="644"/>
    </location>
    <ligand>
        <name>substrate</name>
    </ligand>
</feature>
<comment type="function">
    <text evidence="11">Has both L-asparaginase and beta-aspartyl peptidase activity. Does not have aspartylglucosaminidase activity and is inactive toward GlcNAc-L-Asn. Likewise, has no activity toward glutamine.</text>
</comment>
<dbReference type="Pfam" id="PF00096">
    <property type="entry name" value="zf-C2H2"/>
    <property type="match status" value="3"/>
</dbReference>
<evidence type="ECO:0000256" key="15">
    <source>
        <dbReference type="PIRSR" id="PIRSR600246-3"/>
    </source>
</evidence>
<dbReference type="InterPro" id="IPR012934">
    <property type="entry name" value="Znf_AD"/>
</dbReference>
<dbReference type="InterPro" id="IPR000246">
    <property type="entry name" value="Peptidase_T2"/>
</dbReference>
<evidence type="ECO:0000256" key="18">
    <source>
        <dbReference type="SAM" id="MobiDB-lite"/>
    </source>
</evidence>
<feature type="domain" description="C2H2-type" evidence="19">
    <location>
        <begin position="234"/>
        <end position="262"/>
    </location>
</feature>
<dbReference type="InterPro" id="IPR029055">
    <property type="entry name" value="Ntn_hydrolases_N"/>
</dbReference>
<dbReference type="FunFam" id="3.30.160.60:FF:000624">
    <property type="entry name" value="zinc finger protein 697"/>
    <property type="match status" value="1"/>
</dbReference>
<dbReference type="Pfam" id="PF13912">
    <property type="entry name" value="zf-C2H2_6"/>
    <property type="match status" value="2"/>
</dbReference>
<evidence type="ECO:0000256" key="13">
    <source>
        <dbReference type="PIRSR" id="PIRSR600246-1"/>
    </source>
</evidence>
<feature type="binding site" evidence="17">
    <location>
        <position position="7"/>
    </location>
    <ligand>
        <name>Zn(2+)</name>
        <dbReference type="ChEBI" id="CHEBI:29105"/>
    </ligand>
</feature>
<dbReference type="PROSITE" id="PS50157">
    <property type="entry name" value="ZINC_FINGER_C2H2_2"/>
    <property type="match status" value="7"/>
</dbReference>
<dbReference type="InterPro" id="IPR013087">
    <property type="entry name" value="Znf_C2H2_type"/>
</dbReference>
<evidence type="ECO:0000256" key="11">
    <source>
        <dbReference type="ARBA" id="ARBA00054922"/>
    </source>
</evidence>